<sequence>MAASVGNLYFEVQREKVHFLCDFPEDATPVSIKNEVETYLGVPVNRQLLKMQQPESSDWVKLDDNKKLVDQGYNGRVAKADNPAVVALVVLNEDEDINIARISSPPPMPDAMRARDAPEAEN</sequence>
<dbReference type="SUPFAM" id="SSF54236">
    <property type="entry name" value="Ubiquitin-like"/>
    <property type="match status" value="1"/>
</dbReference>
<reference evidence="3" key="2">
    <citation type="submission" date="2020-10" db="UniProtKB">
        <authorList>
            <consortium name="WormBaseParasite"/>
        </authorList>
    </citation>
    <scope>IDENTIFICATION</scope>
</reference>
<dbReference type="PANTHER" id="PTHR13248:SF4">
    <property type="entry name" value="ELONGIN B"/>
    <property type="match status" value="1"/>
</dbReference>
<feature type="region of interest" description="Disordered" evidence="1">
    <location>
        <begin position="100"/>
        <end position="122"/>
    </location>
</feature>
<organism evidence="2 3">
    <name type="scientific">Panagrellus redivivus</name>
    <name type="common">Microworm</name>
    <dbReference type="NCBI Taxonomy" id="6233"/>
    <lineage>
        <taxon>Eukaryota</taxon>
        <taxon>Metazoa</taxon>
        <taxon>Ecdysozoa</taxon>
        <taxon>Nematoda</taxon>
        <taxon>Chromadorea</taxon>
        <taxon>Rhabditida</taxon>
        <taxon>Tylenchina</taxon>
        <taxon>Panagrolaimomorpha</taxon>
        <taxon>Panagrolaimoidea</taxon>
        <taxon>Panagrolaimidae</taxon>
        <taxon>Panagrellus</taxon>
    </lineage>
</organism>
<dbReference type="GO" id="GO:0070449">
    <property type="term" value="C:elongin complex"/>
    <property type="evidence" value="ECO:0007669"/>
    <property type="project" value="InterPro"/>
</dbReference>
<dbReference type="GO" id="GO:0006368">
    <property type="term" value="P:transcription elongation by RNA polymerase II"/>
    <property type="evidence" value="ECO:0007669"/>
    <property type="project" value="InterPro"/>
</dbReference>
<dbReference type="InterPro" id="IPR029071">
    <property type="entry name" value="Ubiquitin-like_domsf"/>
</dbReference>
<evidence type="ECO:0000313" key="2">
    <source>
        <dbReference type="Proteomes" id="UP000492821"/>
    </source>
</evidence>
<protein>
    <submittedName>
        <fullName evidence="3">Ubiquitin-like domain-containing protein</fullName>
    </submittedName>
</protein>
<dbReference type="AlphaFoldDB" id="A0A7E4V598"/>
<evidence type="ECO:0000256" key="1">
    <source>
        <dbReference type="SAM" id="MobiDB-lite"/>
    </source>
</evidence>
<accession>A0A7E4V598</accession>
<dbReference type="WBParaSite" id="Pan_g16395.t1">
    <property type="protein sequence ID" value="Pan_g16395.t1"/>
    <property type="gene ID" value="Pan_g16395"/>
</dbReference>
<dbReference type="InterPro" id="IPR039049">
    <property type="entry name" value="ELOB"/>
</dbReference>
<proteinExistence type="predicted"/>
<dbReference type="PANTHER" id="PTHR13248">
    <property type="entry name" value="TRANSCRIPTION ELONGATION FACTOR B POLYPEPTIDE 2"/>
    <property type="match status" value="1"/>
</dbReference>
<name>A0A7E4V598_PANRE</name>
<reference evidence="2" key="1">
    <citation type="journal article" date="2013" name="Genetics">
        <title>The draft genome and transcriptome of Panagrellus redivivus are shaped by the harsh demands of a free-living lifestyle.</title>
        <authorList>
            <person name="Srinivasan J."/>
            <person name="Dillman A.R."/>
            <person name="Macchietto M.G."/>
            <person name="Heikkinen L."/>
            <person name="Lakso M."/>
            <person name="Fracchia K.M."/>
            <person name="Antoshechkin I."/>
            <person name="Mortazavi A."/>
            <person name="Wong G."/>
            <person name="Sternberg P.W."/>
        </authorList>
    </citation>
    <scope>NUCLEOTIDE SEQUENCE [LARGE SCALE GENOMIC DNA]</scope>
    <source>
        <strain evidence="2">MT8872</strain>
    </source>
</reference>
<dbReference type="Gene3D" id="3.10.20.90">
    <property type="entry name" value="Phosphatidylinositol 3-kinase Catalytic Subunit, Chain A, domain 1"/>
    <property type="match status" value="1"/>
</dbReference>
<evidence type="ECO:0000313" key="3">
    <source>
        <dbReference type="WBParaSite" id="Pan_g16395.t1"/>
    </source>
</evidence>
<dbReference type="Proteomes" id="UP000492821">
    <property type="component" value="Unassembled WGS sequence"/>
</dbReference>
<feature type="compositionally biased region" description="Basic and acidic residues" evidence="1">
    <location>
        <begin position="112"/>
        <end position="122"/>
    </location>
</feature>
<dbReference type="GO" id="GO:0030891">
    <property type="term" value="C:VCB complex"/>
    <property type="evidence" value="ECO:0007669"/>
    <property type="project" value="InterPro"/>
</dbReference>
<keyword evidence="2" id="KW-1185">Reference proteome</keyword>